<evidence type="ECO:0000313" key="2">
    <source>
        <dbReference type="Proteomes" id="UP000321378"/>
    </source>
</evidence>
<proteinExistence type="predicted"/>
<dbReference type="EMBL" id="AP019840">
    <property type="protein sequence ID" value="BBM51336.1"/>
    <property type="molecule type" value="Genomic_DNA"/>
</dbReference>
<reference evidence="1 2" key="1">
    <citation type="submission" date="2019-07" db="EMBL/GenBank/DDBJ databases">
        <title>Complete Genome Sequence of Leptotrichia trevisanii Strain JMUB3935.</title>
        <authorList>
            <person name="Watanabe S."/>
            <person name="Cui L."/>
        </authorList>
    </citation>
    <scope>NUCLEOTIDE SEQUENCE [LARGE SCALE GENOMIC DNA]</scope>
    <source>
        <strain evidence="1 2">JMUB3935</strain>
    </source>
</reference>
<accession>A0A510KI20</accession>
<evidence type="ECO:0000313" key="1">
    <source>
        <dbReference type="EMBL" id="BBM51336.1"/>
    </source>
</evidence>
<gene>
    <name evidence="1" type="ORF">JMUB3935_0303</name>
</gene>
<dbReference type="AlphaFoldDB" id="A0A510KI20"/>
<sequence>MEVQKSMIKDYKKTFLLFLFLSFPLFSVKLSEVRGILKLSNYNELKNIETTRVLDDLNKGERKDGLVYIKGEKKPFTGTLIIYREDRVNIEGIYFYKNGKTEGEGYDYYKNGQLYRRFFFNNDIRTKLIGYYENGVKSNESNLLKDSSVGTNEIIYDGKSLLYNKKGNLFAEMQFKNDSTVGQKQKFYENNRLKYEFIAGSELNEPAKPSQYYIEYYDNSDKVAMHCEEKPNGSWTCKEYKKDGTFKREKEYPTVIYKQRGTKDWINYLLPVLKVFGL</sequence>
<organism evidence="1 2">
    <name type="scientific">Leptotrichia trevisanii</name>
    <dbReference type="NCBI Taxonomy" id="109328"/>
    <lineage>
        <taxon>Bacteria</taxon>
        <taxon>Fusobacteriati</taxon>
        <taxon>Fusobacteriota</taxon>
        <taxon>Fusobacteriia</taxon>
        <taxon>Fusobacteriales</taxon>
        <taxon>Leptotrichiaceae</taxon>
        <taxon>Leptotrichia</taxon>
    </lineage>
</organism>
<protein>
    <recommendedName>
        <fullName evidence="3">MORN repeat protein</fullName>
    </recommendedName>
</protein>
<dbReference type="Proteomes" id="UP000321378">
    <property type="component" value="Chromosome"/>
</dbReference>
<evidence type="ECO:0008006" key="3">
    <source>
        <dbReference type="Google" id="ProtNLM"/>
    </source>
</evidence>
<name>A0A510KI20_9FUSO</name>
<dbReference type="Gene3D" id="3.90.930.1">
    <property type="match status" value="2"/>
</dbReference>
<dbReference type="SUPFAM" id="SSF82185">
    <property type="entry name" value="Histone H3 K4-specific methyltransferase SET7/9 N-terminal domain"/>
    <property type="match status" value="1"/>
</dbReference>